<proteinExistence type="predicted"/>
<dbReference type="GO" id="GO:0046716">
    <property type="term" value="P:muscle cell cellular homeostasis"/>
    <property type="evidence" value="ECO:0007669"/>
    <property type="project" value="TreeGrafter"/>
</dbReference>
<dbReference type="GO" id="GO:0051087">
    <property type="term" value="F:protein-folding chaperone binding"/>
    <property type="evidence" value="ECO:0007669"/>
    <property type="project" value="InterPro"/>
</dbReference>
<dbReference type="Pfam" id="PF02179">
    <property type="entry name" value="BAG"/>
    <property type="match status" value="1"/>
</dbReference>
<evidence type="ECO:0000313" key="6">
    <source>
        <dbReference type="Proteomes" id="UP000770717"/>
    </source>
</evidence>
<keyword evidence="6" id="KW-1185">Reference proteome</keyword>
<evidence type="ECO:0000259" key="4">
    <source>
        <dbReference type="PROSITE" id="PS51035"/>
    </source>
</evidence>
<dbReference type="Pfam" id="PF00397">
    <property type="entry name" value="WW"/>
    <property type="match status" value="1"/>
</dbReference>
<dbReference type="OrthoDB" id="333905at2759"/>
<feature type="compositionally biased region" description="Basic and acidic residues" evidence="2">
    <location>
        <begin position="230"/>
        <end position="239"/>
    </location>
</feature>
<feature type="region of interest" description="Disordered" evidence="2">
    <location>
        <begin position="472"/>
        <end position="534"/>
    </location>
</feature>
<reference evidence="5" key="1">
    <citation type="thesis" date="2020" institute="ProQuest LLC" country="789 East Eisenhower Parkway, Ann Arbor, MI, USA">
        <title>Comparative Genomics and Chromosome Evolution.</title>
        <authorList>
            <person name="Mudd A.B."/>
        </authorList>
    </citation>
    <scope>NUCLEOTIDE SEQUENCE</scope>
    <source>
        <strain evidence="5">HN-11 Male</strain>
        <tissue evidence="5">Kidney and liver</tissue>
    </source>
</reference>
<dbReference type="GO" id="GO:0050821">
    <property type="term" value="P:protein stabilization"/>
    <property type="evidence" value="ECO:0007669"/>
    <property type="project" value="TreeGrafter"/>
</dbReference>
<evidence type="ECO:0008006" key="7">
    <source>
        <dbReference type="Google" id="ProtNLM"/>
    </source>
</evidence>
<dbReference type="EMBL" id="WNTK01000001">
    <property type="protein sequence ID" value="KAG9492900.1"/>
    <property type="molecule type" value="Genomic_DNA"/>
</dbReference>
<dbReference type="Gene3D" id="2.20.70.10">
    <property type="match status" value="1"/>
</dbReference>
<feature type="compositionally biased region" description="Polar residues" evidence="2">
    <location>
        <begin position="284"/>
        <end position="297"/>
    </location>
</feature>
<dbReference type="CDD" id="cd00201">
    <property type="entry name" value="WW"/>
    <property type="match status" value="1"/>
</dbReference>
<gene>
    <name evidence="5" type="ORF">GDO78_001059</name>
</gene>
<keyword evidence="1" id="KW-0143">Chaperone</keyword>
<dbReference type="AlphaFoldDB" id="A0A8J6FUG3"/>
<feature type="compositionally biased region" description="Low complexity" evidence="2">
    <location>
        <begin position="315"/>
        <end position="327"/>
    </location>
</feature>
<name>A0A8J6FUG3_ELECQ</name>
<feature type="compositionally biased region" description="Basic and acidic residues" evidence="2">
    <location>
        <begin position="352"/>
        <end position="373"/>
    </location>
</feature>
<protein>
    <recommendedName>
        <fullName evidence="7">BAG family molecular chaperone regulator 3</fullName>
    </recommendedName>
</protein>
<dbReference type="GO" id="GO:0005829">
    <property type="term" value="C:cytosol"/>
    <property type="evidence" value="ECO:0007669"/>
    <property type="project" value="TreeGrafter"/>
</dbReference>
<accession>A0A8J6FUG3</accession>
<dbReference type="PROSITE" id="PS50020">
    <property type="entry name" value="WW_DOMAIN_2"/>
    <property type="match status" value="1"/>
</dbReference>
<dbReference type="InterPro" id="IPR003103">
    <property type="entry name" value="BAG_domain"/>
</dbReference>
<dbReference type="GO" id="GO:0005634">
    <property type="term" value="C:nucleus"/>
    <property type="evidence" value="ECO:0007669"/>
    <property type="project" value="TreeGrafter"/>
</dbReference>
<dbReference type="GO" id="GO:0000774">
    <property type="term" value="F:adenyl-nucleotide exchange factor activity"/>
    <property type="evidence" value="ECO:0007669"/>
    <property type="project" value="TreeGrafter"/>
</dbReference>
<dbReference type="PROSITE" id="PS01159">
    <property type="entry name" value="WW_DOMAIN_1"/>
    <property type="match status" value="1"/>
</dbReference>
<dbReference type="GO" id="GO:0016020">
    <property type="term" value="C:membrane"/>
    <property type="evidence" value="ECO:0007669"/>
    <property type="project" value="TreeGrafter"/>
</dbReference>
<dbReference type="Gene3D" id="1.20.58.120">
    <property type="entry name" value="BAG domain"/>
    <property type="match status" value="1"/>
</dbReference>
<feature type="domain" description="WW" evidence="3">
    <location>
        <begin position="19"/>
        <end position="53"/>
    </location>
</feature>
<organism evidence="5 6">
    <name type="scientific">Eleutherodactylus coqui</name>
    <name type="common">Puerto Rican coqui</name>
    <dbReference type="NCBI Taxonomy" id="57060"/>
    <lineage>
        <taxon>Eukaryota</taxon>
        <taxon>Metazoa</taxon>
        <taxon>Chordata</taxon>
        <taxon>Craniata</taxon>
        <taxon>Vertebrata</taxon>
        <taxon>Euteleostomi</taxon>
        <taxon>Amphibia</taxon>
        <taxon>Batrachia</taxon>
        <taxon>Anura</taxon>
        <taxon>Neobatrachia</taxon>
        <taxon>Hyloidea</taxon>
        <taxon>Eleutherodactylidae</taxon>
        <taxon>Eleutherodactylinae</taxon>
        <taxon>Eleutherodactylus</taxon>
        <taxon>Eleutherodactylus</taxon>
    </lineage>
</organism>
<evidence type="ECO:0000256" key="2">
    <source>
        <dbReference type="SAM" id="MobiDB-lite"/>
    </source>
</evidence>
<feature type="compositionally biased region" description="Low complexity" evidence="2">
    <location>
        <begin position="150"/>
        <end position="166"/>
    </location>
</feature>
<dbReference type="InterPro" id="IPR036020">
    <property type="entry name" value="WW_dom_sf"/>
</dbReference>
<dbReference type="InterPro" id="IPR001202">
    <property type="entry name" value="WW_dom"/>
</dbReference>
<dbReference type="SMART" id="SM00456">
    <property type="entry name" value="WW"/>
    <property type="match status" value="1"/>
</dbReference>
<evidence type="ECO:0000256" key="1">
    <source>
        <dbReference type="ARBA" id="ARBA00023186"/>
    </source>
</evidence>
<dbReference type="PROSITE" id="PS51035">
    <property type="entry name" value="BAG"/>
    <property type="match status" value="1"/>
</dbReference>
<dbReference type="InterPro" id="IPR039773">
    <property type="entry name" value="BAG_chaperone_regulator"/>
</dbReference>
<evidence type="ECO:0000313" key="5">
    <source>
        <dbReference type="EMBL" id="KAG9492900.1"/>
    </source>
</evidence>
<comment type="caution">
    <text evidence="5">The sequence shown here is derived from an EMBL/GenBank/DDBJ whole genome shotgun (WGS) entry which is preliminary data.</text>
</comment>
<dbReference type="InterPro" id="IPR036533">
    <property type="entry name" value="BAG_dom_sf"/>
</dbReference>
<feature type="compositionally biased region" description="Polar residues" evidence="2">
    <location>
        <begin position="305"/>
        <end position="314"/>
    </location>
</feature>
<feature type="domain" description="BAG" evidence="4">
    <location>
        <begin position="399"/>
        <end position="475"/>
    </location>
</feature>
<feature type="compositionally biased region" description="Polar residues" evidence="2">
    <location>
        <begin position="206"/>
        <end position="217"/>
    </location>
</feature>
<dbReference type="Proteomes" id="UP000770717">
    <property type="component" value="Unassembled WGS sequence"/>
</dbReference>
<dbReference type="SMART" id="SM00264">
    <property type="entry name" value="BAG"/>
    <property type="match status" value="1"/>
</dbReference>
<feature type="region of interest" description="Disordered" evidence="2">
    <location>
        <begin position="113"/>
        <end position="397"/>
    </location>
</feature>
<dbReference type="SUPFAM" id="SSF63491">
    <property type="entry name" value="BAG domain"/>
    <property type="match status" value="1"/>
</dbReference>
<feature type="compositionally biased region" description="Polar residues" evidence="2">
    <location>
        <begin position="513"/>
        <end position="534"/>
    </location>
</feature>
<evidence type="ECO:0000259" key="3">
    <source>
        <dbReference type="PROSITE" id="PS50020"/>
    </source>
</evidence>
<dbReference type="PANTHER" id="PTHR12329">
    <property type="entry name" value="BCL2-ASSOCIATED ATHANOGENE"/>
    <property type="match status" value="1"/>
</dbReference>
<dbReference type="SUPFAM" id="SSF51045">
    <property type="entry name" value="WW domain"/>
    <property type="match status" value="1"/>
</dbReference>
<dbReference type="GO" id="GO:0010664">
    <property type="term" value="P:negative regulation of striated muscle cell apoptotic process"/>
    <property type="evidence" value="ECO:0007669"/>
    <property type="project" value="TreeGrafter"/>
</dbReference>
<sequence>MAQFSVPRRVMKSTLSAVDPLPPGWEMKLDPHTGWPFFVDHNNRTTTWSDPRAQDKVNQTLSNGPSAESTKCGSLYYPQLRPGYIPIPIHHDCLGARQQLPFLHLHQPEMQRVKCEPSMQRRPQSPLQATNRPQSPAWNPLEPPLTDKQGGLVSGSLSPRGSSQGQSPPPPELSGLSQTPGRQGQQLPRGYIHIPVIHEGNPPRQSPQNMQQKTLHPQSEGHPHQPVFHRIQDERDSRQSPKTVCSREGSPVTMTPPPPPTAPVIVQIPIQRVSPPRSFRETDSSPVSTVPIQKTSPPNVPVHMSFTSTPPVQDSSPSAGPAQAASPSSPPPQANPPSVSSAQTSPVMMEQEPTRITEEGSKLSPPKIEKEELPLEPSVTTDATVPPAESTEPQNKHPGVLQIEAILHRVEVLQEAVQNFQGPKNKKYLMLDECLTKELLALDSVDPEGRADVRQARRDGVRKVQNILEILEQKATANPTPEPAGNSRELVESGGAVDESQGASGFAVPVPSESLQKEASSAQEVSSPTTSGGH</sequence>
<dbReference type="PANTHER" id="PTHR12329:SF12">
    <property type="entry name" value="BAG FAMILY MOLECULAR CHAPERONE REGULATOR 3"/>
    <property type="match status" value="1"/>
</dbReference>
<feature type="compositionally biased region" description="Polar residues" evidence="2">
    <location>
        <begin position="121"/>
        <end position="137"/>
    </location>
</feature>